<dbReference type="Proteomes" id="UP001295444">
    <property type="component" value="Chromosome 04"/>
</dbReference>
<evidence type="ECO:0000256" key="5">
    <source>
        <dbReference type="ARBA" id="ARBA00022723"/>
    </source>
</evidence>
<sequence>MNCAVRDNQKLTRSLTFVTAVQHFHKLKDRDKSLELASSYVLYGQRLGLLEESPNPDSLRFIRAVETMIKTTLPLLFLPTKLMHLTDAHIWKEHLKSWDIIFEQADKCIQNIYQEFCLGQGRSYSGIMAELLLQSELPLDSIKANITELMAGGVDTVSVTACRGIVGKSSYHHYIKNKSSRGYSVTPSPGGVIYRITYRNAVYYDMS</sequence>
<dbReference type="PANTHER" id="PTHR24279">
    <property type="entry name" value="CYTOCHROME P450"/>
    <property type="match status" value="1"/>
</dbReference>
<keyword evidence="12" id="KW-1185">Reference proteome</keyword>
<proteinExistence type="inferred from homology"/>
<evidence type="ECO:0000256" key="8">
    <source>
        <dbReference type="ARBA" id="ARBA00023033"/>
    </source>
</evidence>
<evidence type="ECO:0000256" key="1">
    <source>
        <dbReference type="ARBA" id="ARBA00001971"/>
    </source>
</evidence>
<reference evidence="11" key="1">
    <citation type="submission" date="2022-03" db="EMBL/GenBank/DDBJ databases">
        <authorList>
            <person name="Alioto T."/>
            <person name="Alioto T."/>
            <person name="Gomez Garrido J."/>
        </authorList>
    </citation>
    <scope>NUCLEOTIDE SEQUENCE</scope>
</reference>
<keyword evidence="7" id="KW-0408">Iron</keyword>
<evidence type="ECO:0000256" key="10">
    <source>
        <dbReference type="ARBA" id="ARBA00023136"/>
    </source>
</evidence>
<dbReference type="Pfam" id="PF00067">
    <property type="entry name" value="p450"/>
    <property type="match status" value="1"/>
</dbReference>
<organism evidence="11 12">
    <name type="scientific">Pelobates cultripes</name>
    <name type="common">Western spadefoot toad</name>
    <dbReference type="NCBI Taxonomy" id="61616"/>
    <lineage>
        <taxon>Eukaryota</taxon>
        <taxon>Metazoa</taxon>
        <taxon>Chordata</taxon>
        <taxon>Craniata</taxon>
        <taxon>Vertebrata</taxon>
        <taxon>Euteleostomi</taxon>
        <taxon>Amphibia</taxon>
        <taxon>Batrachia</taxon>
        <taxon>Anura</taxon>
        <taxon>Pelobatoidea</taxon>
        <taxon>Pelobatidae</taxon>
        <taxon>Pelobates</taxon>
    </lineage>
</organism>
<dbReference type="GO" id="GO:0005506">
    <property type="term" value="F:iron ion binding"/>
    <property type="evidence" value="ECO:0007669"/>
    <property type="project" value="InterPro"/>
</dbReference>
<comment type="subcellular location">
    <subcellularLocation>
        <location evidence="2">Mitochondrion membrane</location>
    </subcellularLocation>
</comment>
<dbReference type="PANTHER" id="PTHR24279:SF1">
    <property type="entry name" value="CYTOCHROME P450 11B2, MITOCHONDRIAL"/>
    <property type="match status" value="1"/>
</dbReference>
<dbReference type="SUPFAM" id="SSF48264">
    <property type="entry name" value="Cytochrome P450"/>
    <property type="match status" value="1"/>
</dbReference>
<dbReference type="InterPro" id="IPR001128">
    <property type="entry name" value="Cyt_P450"/>
</dbReference>
<gene>
    <name evidence="11" type="ORF">PECUL_23A046068</name>
</gene>
<dbReference type="GO" id="GO:0071375">
    <property type="term" value="P:cellular response to peptide hormone stimulus"/>
    <property type="evidence" value="ECO:0007669"/>
    <property type="project" value="TreeGrafter"/>
</dbReference>
<evidence type="ECO:0000313" key="11">
    <source>
        <dbReference type="EMBL" id="CAH2286316.1"/>
    </source>
</evidence>
<dbReference type="GO" id="GO:0034650">
    <property type="term" value="P:cortisol metabolic process"/>
    <property type="evidence" value="ECO:0007669"/>
    <property type="project" value="TreeGrafter"/>
</dbReference>
<evidence type="ECO:0000256" key="3">
    <source>
        <dbReference type="ARBA" id="ARBA00010617"/>
    </source>
</evidence>
<dbReference type="InterPro" id="IPR050479">
    <property type="entry name" value="CYP11_CYP27_families"/>
</dbReference>
<dbReference type="EMBL" id="OW240915">
    <property type="protein sequence ID" value="CAH2286316.1"/>
    <property type="molecule type" value="Genomic_DNA"/>
</dbReference>
<dbReference type="GO" id="GO:0008203">
    <property type="term" value="P:cholesterol metabolic process"/>
    <property type="evidence" value="ECO:0007669"/>
    <property type="project" value="TreeGrafter"/>
</dbReference>
<dbReference type="AlphaFoldDB" id="A0AAD1W6T9"/>
<comment type="similarity">
    <text evidence="3">Belongs to the cytochrome P450 family.</text>
</comment>
<dbReference type="GO" id="GO:0016705">
    <property type="term" value="F:oxidoreductase activity, acting on paired donors, with incorporation or reduction of molecular oxygen"/>
    <property type="evidence" value="ECO:0007669"/>
    <property type="project" value="InterPro"/>
</dbReference>
<evidence type="ECO:0000256" key="7">
    <source>
        <dbReference type="ARBA" id="ARBA00023004"/>
    </source>
</evidence>
<dbReference type="GO" id="GO:0006700">
    <property type="term" value="P:C21-steroid hormone biosynthetic process"/>
    <property type="evidence" value="ECO:0007669"/>
    <property type="project" value="TreeGrafter"/>
</dbReference>
<protein>
    <submittedName>
        <fullName evidence="11">Cytochrome P450 11B, mitochondrial-like</fullName>
    </submittedName>
</protein>
<dbReference type="InterPro" id="IPR036396">
    <property type="entry name" value="Cyt_P450_sf"/>
</dbReference>
<evidence type="ECO:0000256" key="2">
    <source>
        <dbReference type="ARBA" id="ARBA00004325"/>
    </source>
</evidence>
<dbReference type="GO" id="GO:0004497">
    <property type="term" value="F:monooxygenase activity"/>
    <property type="evidence" value="ECO:0007669"/>
    <property type="project" value="UniProtKB-KW"/>
</dbReference>
<keyword evidence="8" id="KW-0503">Monooxygenase</keyword>
<evidence type="ECO:0000256" key="4">
    <source>
        <dbReference type="ARBA" id="ARBA00022617"/>
    </source>
</evidence>
<keyword evidence="9" id="KW-0496">Mitochondrion</keyword>
<keyword evidence="5" id="KW-0479">Metal-binding</keyword>
<evidence type="ECO:0000313" key="12">
    <source>
        <dbReference type="Proteomes" id="UP001295444"/>
    </source>
</evidence>
<evidence type="ECO:0000256" key="6">
    <source>
        <dbReference type="ARBA" id="ARBA00023002"/>
    </source>
</evidence>
<dbReference type="GO" id="GO:0006704">
    <property type="term" value="P:glucocorticoid biosynthetic process"/>
    <property type="evidence" value="ECO:0007669"/>
    <property type="project" value="TreeGrafter"/>
</dbReference>
<keyword evidence="6" id="KW-0560">Oxidoreductase</keyword>
<evidence type="ECO:0000256" key="9">
    <source>
        <dbReference type="ARBA" id="ARBA00023128"/>
    </source>
</evidence>
<dbReference type="GO" id="GO:0020037">
    <property type="term" value="F:heme binding"/>
    <property type="evidence" value="ECO:0007669"/>
    <property type="project" value="InterPro"/>
</dbReference>
<dbReference type="GO" id="GO:0005743">
    <property type="term" value="C:mitochondrial inner membrane"/>
    <property type="evidence" value="ECO:0007669"/>
    <property type="project" value="TreeGrafter"/>
</dbReference>
<accession>A0AAD1W6T9</accession>
<dbReference type="Gene3D" id="1.10.630.10">
    <property type="entry name" value="Cytochrome P450"/>
    <property type="match status" value="1"/>
</dbReference>
<keyword evidence="4" id="KW-0349">Heme</keyword>
<comment type="cofactor">
    <cofactor evidence="1">
        <name>heme</name>
        <dbReference type="ChEBI" id="CHEBI:30413"/>
    </cofactor>
</comment>
<keyword evidence="10" id="KW-0472">Membrane</keyword>
<name>A0AAD1W6T9_PELCU</name>